<dbReference type="GO" id="GO:0016491">
    <property type="term" value="F:oxidoreductase activity"/>
    <property type="evidence" value="ECO:0007669"/>
    <property type="project" value="UniProtKB-KW"/>
</dbReference>
<reference evidence="9" key="1">
    <citation type="journal article" date="2021" name="Sci. Adv.">
        <title>The American lobster genome reveals insights on longevity, neural, and immune adaptations.</title>
        <authorList>
            <person name="Polinski J.M."/>
            <person name="Zimin A.V."/>
            <person name="Clark K.F."/>
            <person name="Kohn A.B."/>
            <person name="Sadowski N."/>
            <person name="Timp W."/>
            <person name="Ptitsyn A."/>
            <person name="Khanna P."/>
            <person name="Romanova D.Y."/>
            <person name="Williams P."/>
            <person name="Greenwood S.J."/>
            <person name="Moroz L.L."/>
            <person name="Walt D.R."/>
            <person name="Bodnar A.G."/>
        </authorList>
    </citation>
    <scope>NUCLEOTIDE SEQUENCE</scope>
    <source>
        <strain evidence="9">GMGI-L3</strain>
    </source>
</reference>
<evidence type="ECO:0000256" key="8">
    <source>
        <dbReference type="ARBA" id="ARBA00040243"/>
    </source>
</evidence>
<comment type="subcellular location">
    <subcellularLocation>
        <location evidence="1">Mitochondrion</location>
    </subcellularLocation>
    <subcellularLocation>
        <location evidence="2">Peroxisome</location>
    </subcellularLocation>
</comment>
<comment type="caution">
    <text evidence="9">The sequence shown here is derived from an EMBL/GenBank/DDBJ whole genome shotgun (WGS) entry which is preliminary data.</text>
</comment>
<dbReference type="PANTHER" id="PTHR42808:SF3">
    <property type="entry name" value="HYDROXYSTEROID DEHYDROGENASE-LIKE PROTEIN 2"/>
    <property type="match status" value="1"/>
</dbReference>
<protein>
    <recommendedName>
        <fullName evidence="8">Hydroxysteroid dehydrogenase-like protein 2</fullName>
    </recommendedName>
</protein>
<feature type="non-terminal residue" evidence="9">
    <location>
        <position position="1"/>
    </location>
</feature>
<evidence type="ECO:0000256" key="4">
    <source>
        <dbReference type="ARBA" id="ARBA00022857"/>
    </source>
</evidence>
<proteinExistence type="inferred from homology"/>
<keyword evidence="7" id="KW-0576">Peroxisome</keyword>
<gene>
    <name evidence="9" type="primary">Hsdl2-L</name>
    <name evidence="9" type="ORF">Hamer_G006216</name>
</gene>
<dbReference type="EMBL" id="JAHLQT010034244">
    <property type="protein sequence ID" value="KAG7158850.1"/>
    <property type="molecule type" value="Genomic_DNA"/>
</dbReference>
<dbReference type="AlphaFoldDB" id="A0A8J5JJI9"/>
<dbReference type="Proteomes" id="UP000747542">
    <property type="component" value="Unassembled WGS sequence"/>
</dbReference>
<dbReference type="InterPro" id="IPR051935">
    <property type="entry name" value="HSDL2"/>
</dbReference>
<dbReference type="GO" id="GO:0005777">
    <property type="term" value="C:peroxisome"/>
    <property type="evidence" value="ECO:0007669"/>
    <property type="project" value="UniProtKB-SubCell"/>
</dbReference>
<accession>A0A8J5JJI9</accession>
<dbReference type="InterPro" id="IPR036291">
    <property type="entry name" value="NAD(P)-bd_dom_sf"/>
</dbReference>
<sequence length="205" mass="22345">ELAGGQALPCVVDVRDEGSVQQAIDNAIQQFGGIDVVVNNASAISLTGTQETSMKKYDLMHHINTRGTYLVSKSCIPHLLKSPNPHILNISPPLNMRPRWFQNHVAYTMAKYGMSMCVLGMAEEFRDNGIACNALWPRTAIITAAMEMLGGSGIDKQCRKPEIMADAAYVMLCKDSKSYTGKFAVDDDVLKAEGVTDLDSYAVDP</sequence>
<dbReference type="Pfam" id="PF13561">
    <property type="entry name" value="adh_short_C2"/>
    <property type="match status" value="1"/>
</dbReference>
<feature type="non-terminal residue" evidence="9">
    <location>
        <position position="205"/>
    </location>
</feature>
<evidence type="ECO:0000256" key="5">
    <source>
        <dbReference type="ARBA" id="ARBA00023002"/>
    </source>
</evidence>
<evidence type="ECO:0000313" key="9">
    <source>
        <dbReference type="EMBL" id="KAG7158850.1"/>
    </source>
</evidence>
<keyword evidence="6" id="KW-0496">Mitochondrion</keyword>
<name>A0A8J5JJI9_HOMAM</name>
<dbReference type="SUPFAM" id="SSF51735">
    <property type="entry name" value="NAD(P)-binding Rossmann-fold domains"/>
    <property type="match status" value="1"/>
</dbReference>
<organism evidence="9 10">
    <name type="scientific">Homarus americanus</name>
    <name type="common">American lobster</name>
    <dbReference type="NCBI Taxonomy" id="6706"/>
    <lineage>
        <taxon>Eukaryota</taxon>
        <taxon>Metazoa</taxon>
        <taxon>Ecdysozoa</taxon>
        <taxon>Arthropoda</taxon>
        <taxon>Crustacea</taxon>
        <taxon>Multicrustacea</taxon>
        <taxon>Malacostraca</taxon>
        <taxon>Eumalacostraca</taxon>
        <taxon>Eucarida</taxon>
        <taxon>Decapoda</taxon>
        <taxon>Pleocyemata</taxon>
        <taxon>Astacidea</taxon>
        <taxon>Nephropoidea</taxon>
        <taxon>Nephropidae</taxon>
        <taxon>Homarus</taxon>
    </lineage>
</organism>
<dbReference type="Gene3D" id="3.40.50.720">
    <property type="entry name" value="NAD(P)-binding Rossmann-like Domain"/>
    <property type="match status" value="1"/>
</dbReference>
<evidence type="ECO:0000256" key="2">
    <source>
        <dbReference type="ARBA" id="ARBA00004275"/>
    </source>
</evidence>
<dbReference type="InterPro" id="IPR002347">
    <property type="entry name" value="SDR_fam"/>
</dbReference>
<dbReference type="FunFam" id="3.40.50.720:FF:000301">
    <property type="entry name" value="Hydroxysteroid dehydrogenase like 2"/>
    <property type="match status" value="1"/>
</dbReference>
<evidence type="ECO:0000256" key="3">
    <source>
        <dbReference type="ARBA" id="ARBA00006484"/>
    </source>
</evidence>
<dbReference type="PANTHER" id="PTHR42808">
    <property type="entry name" value="HYDROXYSTEROID DEHYDROGENASE-LIKE PROTEIN 2"/>
    <property type="match status" value="1"/>
</dbReference>
<evidence type="ECO:0000313" key="10">
    <source>
        <dbReference type="Proteomes" id="UP000747542"/>
    </source>
</evidence>
<dbReference type="NCBIfam" id="NF006133">
    <property type="entry name" value="PRK08278.1"/>
    <property type="match status" value="1"/>
</dbReference>
<keyword evidence="10" id="KW-1185">Reference proteome</keyword>
<comment type="similarity">
    <text evidence="3">Belongs to the short-chain dehydrogenases/reductases (SDR) family.</text>
</comment>
<keyword evidence="5" id="KW-0560">Oxidoreductase</keyword>
<keyword evidence="4" id="KW-0521">NADP</keyword>
<evidence type="ECO:0000256" key="6">
    <source>
        <dbReference type="ARBA" id="ARBA00023128"/>
    </source>
</evidence>
<evidence type="ECO:0000256" key="1">
    <source>
        <dbReference type="ARBA" id="ARBA00004173"/>
    </source>
</evidence>
<evidence type="ECO:0000256" key="7">
    <source>
        <dbReference type="ARBA" id="ARBA00023140"/>
    </source>
</evidence>
<dbReference type="GO" id="GO:0005739">
    <property type="term" value="C:mitochondrion"/>
    <property type="evidence" value="ECO:0007669"/>
    <property type="project" value="UniProtKB-SubCell"/>
</dbReference>